<sequence length="274" mass="31900">MAPQQESPFAHHLQCEARKLRKKDASLTRLQALDQAARLNGFENWRHFTNSYQSPTVFYPGVIETSWRETPRQYWLERIDLKLQSNLIELFPPVNLRHDFWQGAWFDKEQGKIRVPTRFNGSEMDKNNPQSRARETIACIARHLVFLDATGLKPSFAWQTALVGIPQAARGLLCFDHQKVWRDKDGRYLITTEPYPENLRDNLEEFKTIAGKYNYEVVESRWPGMHNPSEFGTRLVLMAHKKRGANLRAILAKLDHLPASYLPDQLWQGKTTPM</sequence>
<organism evidence="1 2">
    <name type="scientific">Pseudogulbenkiania ferrooxidans 2002</name>
    <dbReference type="NCBI Taxonomy" id="279714"/>
    <lineage>
        <taxon>Bacteria</taxon>
        <taxon>Pseudomonadati</taxon>
        <taxon>Pseudomonadota</taxon>
        <taxon>Betaproteobacteria</taxon>
        <taxon>Neisseriales</taxon>
        <taxon>Chromobacteriaceae</taxon>
        <taxon>Pseudogulbenkiania</taxon>
    </lineage>
</organism>
<keyword evidence="2" id="KW-1185">Reference proteome</keyword>
<dbReference type="Proteomes" id="UP000003165">
    <property type="component" value="Unassembled WGS sequence"/>
</dbReference>
<proteinExistence type="predicted"/>
<dbReference type="EMBL" id="ACIS01000004">
    <property type="protein sequence ID" value="EEG08948.1"/>
    <property type="molecule type" value="Genomic_DNA"/>
</dbReference>
<accession>B9Z2Z5</accession>
<dbReference type="AlphaFoldDB" id="B9Z2Z5"/>
<name>B9Z2Z5_9NEIS</name>
<evidence type="ECO:0000313" key="1">
    <source>
        <dbReference type="EMBL" id="EEG08948.1"/>
    </source>
</evidence>
<reference evidence="1 2" key="1">
    <citation type="submission" date="2009-02" db="EMBL/GenBank/DDBJ databases">
        <title>Sequencing of the draft genome and assembly of Lutiella nitroferrum 2002.</title>
        <authorList>
            <consortium name="US DOE Joint Genome Institute (JGI-PGF)"/>
            <person name="Lucas S."/>
            <person name="Copeland A."/>
            <person name="Lapidus A."/>
            <person name="Glavina del Rio T."/>
            <person name="Tice H."/>
            <person name="Bruce D."/>
            <person name="Goodwin L."/>
            <person name="Pitluck S."/>
            <person name="Larimer F."/>
            <person name="Land M.L."/>
            <person name="Hauser L."/>
            <person name="Coates J.D."/>
        </authorList>
    </citation>
    <scope>NUCLEOTIDE SEQUENCE [LARGE SCALE GENOMIC DNA]</scope>
    <source>
        <strain evidence="1 2">2002</strain>
    </source>
</reference>
<dbReference type="RefSeq" id="WP_008953728.1">
    <property type="nucleotide sequence ID" value="NZ_ACIS01000004.1"/>
</dbReference>
<comment type="caution">
    <text evidence="1">The sequence shown here is derived from an EMBL/GenBank/DDBJ whole genome shotgun (WGS) entry which is preliminary data.</text>
</comment>
<protein>
    <submittedName>
        <fullName evidence="1">Uncharacterized protein</fullName>
    </submittedName>
</protein>
<gene>
    <name evidence="1" type="ORF">FuraDRAFT_1708</name>
</gene>
<evidence type="ECO:0000313" key="2">
    <source>
        <dbReference type="Proteomes" id="UP000003165"/>
    </source>
</evidence>